<protein>
    <submittedName>
        <fullName evidence="2">Uncharacterized protein</fullName>
    </submittedName>
</protein>
<feature type="compositionally biased region" description="Basic and acidic residues" evidence="1">
    <location>
        <begin position="345"/>
        <end position="360"/>
    </location>
</feature>
<feature type="compositionally biased region" description="Basic and acidic residues" evidence="1">
    <location>
        <begin position="478"/>
        <end position="489"/>
    </location>
</feature>
<feature type="region of interest" description="Disordered" evidence="1">
    <location>
        <begin position="216"/>
        <end position="296"/>
    </location>
</feature>
<dbReference type="AlphaFoldDB" id="A0AAV4F3Q5"/>
<name>A0AAV4F3Q5_9GAST</name>
<feature type="region of interest" description="Disordered" evidence="1">
    <location>
        <begin position="451"/>
        <end position="489"/>
    </location>
</feature>
<evidence type="ECO:0000313" key="2">
    <source>
        <dbReference type="EMBL" id="GFR67877.1"/>
    </source>
</evidence>
<feature type="region of interest" description="Disordered" evidence="1">
    <location>
        <begin position="328"/>
        <end position="396"/>
    </location>
</feature>
<organism evidence="2 3">
    <name type="scientific">Elysia marginata</name>
    <dbReference type="NCBI Taxonomy" id="1093978"/>
    <lineage>
        <taxon>Eukaryota</taxon>
        <taxon>Metazoa</taxon>
        <taxon>Spiralia</taxon>
        <taxon>Lophotrochozoa</taxon>
        <taxon>Mollusca</taxon>
        <taxon>Gastropoda</taxon>
        <taxon>Heterobranchia</taxon>
        <taxon>Euthyneura</taxon>
        <taxon>Panpulmonata</taxon>
        <taxon>Sacoglossa</taxon>
        <taxon>Placobranchoidea</taxon>
        <taxon>Plakobranchidae</taxon>
        <taxon>Elysia</taxon>
    </lineage>
</organism>
<evidence type="ECO:0000256" key="1">
    <source>
        <dbReference type="SAM" id="MobiDB-lite"/>
    </source>
</evidence>
<gene>
    <name evidence="2" type="ORF">ElyMa_002009900</name>
</gene>
<keyword evidence="3" id="KW-1185">Reference proteome</keyword>
<comment type="caution">
    <text evidence="2">The sequence shown here is derived from an EMBL/GenBank/DDBJ whole genome shotgun (WGS) entry which is preliminary data.</text>
</comment>
<sequence>MIERIFSCIELLSAEMKALRKADQTKAAKVKAFLTRYGDAKGATPETLLCMDSLRGAGKATSSPVADSELKQCLQAVVTGIDCFHTSCEDIWDDTLSRVFSELDAMFMSLPSPPTQRWSPDNPCLPACLSLSSLDSLEEDRSSINKMARDKSKYGALVILSLRFLERMTNEFGHLMVVTRIKDLQIISIDHSIGLAYMSMRRMILPAIKMSPNCVKGLGERKKPGKLHKNHQKRKAQKLNDTMPKSHEMAPQEDNSKKRRKSNKTDLDKKEKQNGCKGQACQDGATTSKPPQSEKPEICAVPHMSVASDMHFPFLHADVSPAHVACSGIASSSTSSGFSPWPQPHPRDEAQHKHSTERVSIKPKANFPKLPAAAHRTSTKQSSERSLKPPSANIGSDPKFIQEKVLLCNELNEPVDCLGNTEHDKAMHRPIQYCRFLAVPTPPSTNLIAEERKAEADPDPVQLKMPRKPRFRLTSNDANEHSGKYSKDH</sequence>
<dbReference type="Proteomes" id="UP000762676">
    <property type="component" value="Unassembled WGS sequence"/>
</dbReference>
<feature type="compositionally biased region" description="Basic and acidic residues" evidence="1">
    <location>
        <begin position="263"/>
        <end position="274"/>
    </location>
</feature>
<feature type="compositionally biased region" description="Basic residues" evidence="1">
    <location>
        <begin position="223"/>
        <end position="237"/>
    </location>
</feature>
<proteinExistence type="predicted"/>
<feature type="compositionally biased region" description="Basic and acidic residues" evidence="1">
    <location>
        <begin position="244"/>
        <end position="256"/>
    </location>
</feature>
<reference evidence="2 3" key="1">
    <citation type="journal article" date="2021" name="Elife">
        <title>Chloroplast acquisition without the gene transfer in kleptoplastic sea slugs, Plakobranchus ocellatus.</title>
        <authorList>
            <person name="Maeda T."/>
            <person name="Takahashi S."/>
            <person name="Yoshida T."/>
            <person name="Shimamura S."/>
            <person name="Takaki Y."/>
            <person name="Nagai Y."/>
            <person name="Toyoda A."/>
            <person name="Suzuki Y."/>
            <person name="Arimoto A."/>
            <person name="Ishii H."/>
            <person name="Satoh N."/>
            <person name="Nishiyama T."/>
            <person name="Hasebe M."/>
            <person name="Maruyama T."/>
            <person name="Minagawa J."/>
            <person name="Obokata J."/>
            <person name="Shigenobu S."/>
        </authorList>
    </citation>
    <scope>NUCLEOTIDE SEQUENCE [LARGE SCALE GENOMIC DNA]</scope>
</reference>
<evidence type="ECO:0000313" key="3">
    <source>
        <dbReference type="Proteomes" id="UP000762676"/>
    </source>
</evidence>
<dbReference type="EMBL" id="BMAT01004080">
    <property type="protein sequence ID" value="GFR67877.1"/>
    <property type="molecule type" value="Genomic_DNA"/>
</dbReference>
<accession>A0AAV4F3Q5</accession>
<feature type="compositionally biased region" description="Low complexity" evidence="1">
    <location>
        <begin position="328"/>
        <end position="339"/>
    </location>
</feature>